<dbReference type="InterPro" id="IPR004872">
    <property type="entry name" value="Lipoprotein_NlpA"/>
</dbReference>
<evidence type="ECO:0000256" key="1">
    <source>
        <dbReference type="ARBA" id="ARBA00004635"/>
    </source>
</evidence>
<dbReference type="PANTHER" id="PTHR30429">
    <property type="entry name" value="D-METHIONINE-BINDING LIPOPROTEIN METQ"/>
    <property type="match status" value="1"/>
</dbReference>
<organism evidence="7 8">
    <name type="scientific">Weissella muntiaci</name>
    <dbReference type="NCBI Taxonomy" id="2508881"/>
    <lineage>
        <taxon>Bacteria</taxon>
        <taxon>Bacillati</taxon>
        <taxon>Bacillota</taxon>
        <taxon>Bacilli</taxon>
        <taxon>Lactobacillales</taxon>
        <taxon>Lactobacillaceae</taxon>
        <taxon>Weissella</taxon>
    </lineage>
</organism>
<dbReference type="Gene3D" id="3.40.190.10">
    <property type="entry name" value="Periplasmic binding protein-like II"/>
    <property type="match status" value="2"/>
</dbReference>
<accession>A0A6C2C862</accession>
<evidence type="ECO:0000313" key="7">
    <source>
        <dbReference type="EMBL" id="TYC50250.1"/>
    </source>
</evidence>
<evidence type="ECO:0000256" key="4">
    <source>
        <dbReference type="ARBA" id="ARBA00023136"/>
    </source>
</evidence>
<evidence type="ECO:0000256" key="5">
    <source>
        <dbReference type="ARBA" id="ARBA00023139"/>
    </source>
</evidence>
<dbReference type="EMBL" id="SDGZ01000010">
    <property type="protein sequence ID" value="TYC50250.1"/>
    <property type="molecule type" value="Genomic_DNA"/>
</dbReference>
<keyword evidence="6" id="KW-0449">Lipoprotein</keyword>
<name>A0A6C2C862_9LACO</name>
<comment type="subcellular location">
    <subcellularLocation>
        <location evidence="1">Membrane</location>
        <topology evidence="1">Lipid-anchor</topology>
    </subcellularLocation>
</comment>
<dbReference type="Proteomes" id="UP000371977">
    <property type="component" value="Unassembled WGS sequence"/>
</dbReference>
<dbReference type="OrthoDB" id="9812878at2"/>
<sequence>MLGLLLMPLVAHADSDTVKVGLVGTADRPVWNQVAKAVKSKYDINVKFTTFTDYNQPNQALVKGSIDLNSFQTWNFFADQNKQLGDKLVGLGKTYITPIKLYSKKLTSIKELKHGSTIVVPNDPSNEVRALKVLADAGLIKYDHKITYPTVKNITDNPKGLSFKEVADDQTVASLASEDAAIVNTNYALDAKLSQKEVLYTEPVNKQTAGYINWIVAKKDEQHNKTYAKIVKMYQTAATKRQMKQLYGQNEIAAWDITLK</sequence>
<dbReference type="PANTHER" id="PTHR30429:SF0">
    <property type="entry name" value="METHIONINE-BINDING LIPOPROTEIN METQ"/>
    <property type="match status" value="1"/>
</dbReference>
<comment type="caution">
    <text evidence="7">The sequence shown here is derived from an EMBL/GenBank/DDBJ whole genome shotgun (WGS) entry which is preliminary data.</text>
</comment>
<proteinExistence type="inferred from homology"/>
<keyword evidence="4" id="KW-0472">Membrane</keyword>
<keyword evidence="8" id="KW-1185">Reference proteome</keyword>
<reference evidence="7 8" key="1">
    <citation type="submission" date="2019-01" db="EMBL/GenBank/DDBJ databases">
        <title>Weissella sp. nov., a novel lactic acid bacterium isolated from animal feces.</title>
        <authorList>
            <person name="Wang L.-T."/>
        </authorList>
    </citation>
    <scope>NUCLEOTIDE SEQUENCE [LARGE SCALE GENOMIC DNA]</scope>
    <source>
        <strain evidence="7 8">8H-2</strain>
    </source>
</reference>
<dbReference type="SUPFAM" id="SSF53850">
    <property type="entry name" value="Periplasmic binding protein-like II"/>
    <property type="match status" value="1"/>
</dbReference>
<evidence type="ECO:0000256" key="3">
    <source>
        <dbReference type="ARBA" id="ARBA00022729"/>
    </source>
</evidence>
<dbReference type="Pfam" id="PF03180">
    <property type="entry name" value="Lipoprotein_9"/>
    <property type="match status" value="1"/>
</dbReference>
<evidence type="ECO:0000313" key="8">
    <source>
        <dbReference type="Proteomes" id="UP000371977"/>
    </source>
</evidence>
<dbReference type="AlphaFoldDB" id="A0A6C2C862"/>
<dbReference type="GO" id="GO:0016020">
    <property type="term" value="C:membrane"/>
    <property type="evidence" value="ECO:0007669"/>
    <property type="project" value="UniProtKB-SubCell"/>
</dbReference>
<evidence type="ECO:0000256" key="6">
    <source>
        <dbReference type="ARBA" id="ARBA00023288"/>
    </source>
</evidence>
<gene>
    <name evidence="7" type="ORF">ESZ50_04045</name>
</gene>
<keyword evidence="3" id="KW-0732">Signal</keyword>
<comment type="similarity">
    <text evidence="2">Belongs to the NlpA lipoprotein family.</text>
</comment>
<keyword evidence="5" id="KW-0564">Palmitate</keyword>
<evidence type="ECO:0000256" key="2">
    <source>
        <dbReference type="ARBA" id="ARBA00008973"/>
    </source>
</evidence>
<protein>
    <submittedName>
        <fullName evidence="7">MetQ/NlpA family ABC transporter substrate-binding protein</fullName>
    </submittedName>
</protein>